<dbReference type="RefSeq" id="WP_104522953.1">
    <property type="nucleotide sequence ID" value="NZ_NHRY01000272.1"/>
</dbReference>
<evidence type="ECO:0008006" key="3">
    <source>
        <dbReference type="Google" id="ProtNLM"/>
    </source>
</evidence>
<sequence>MTWYFSTHSRLQPVIDAASTIKRQWDGMLEGINSLAQAAKARGYRSSRNLKAMIYLNAGKIEIFPST</sequence>
<keyword evidence="2" id="KW-1185">Reference proteome</keyword>
<dbReference type="AlphaFoldDB" id="A0A2S6MV19"/>
<protein>
    <recommendedName>
        <fullName evidence="3">Transposase IS204/IS1001/IS1096/IS1165 DDE domain-containing protein</fullName>
    </recommendedName>
</protein>
<comment type="caution">
    <text evidence="1">The sequence shown here is derived from an EMBL/GenBank/DDBJ whole genome shotgun (WGS) entry which is preliminary data.</text>
</comment>
<reference evidence="1 2" key="1">
    <citation type="journal article" date="2018" name="Arch. Microbiol.">
        <title>New insights into the metabolic potential of the phototrophic purple bacterium Rhodopila globiformis DSM 161(T) from its draft genome sequence and evidence for a vanadium-dependent nitrogenase.</title>
        <authorList>
            <person name="Imhoff J.F."/>
            <person name="Rahn T."/>
            <person name="Kunzel S."/>
            <person name="Neulinger S.C."/>
        </authorList>
    </citation>
    <scope>NUCLEOTIDE SEQUENCE [LARGE SCALE GENOMIC DNA]</scope>
    <source>
        <strain evidence="1 2">DSM 161</strain>
    </source>
</reference>
<accession>A0A2S6MV19</accession>
<organism evidence="1 2">
    <name type="scientific">Rhodopila globiformis</name>
    <name type="common">Rhodopseudomonas globiformis</name>
    <dbReference type="NCBI Taxonomy" id="1071"/>
    <lineage>
        <taxon>Bacteria</taxon>
        <taxon>Pseudomonadati</taxon>
        <taxon>Pseudomonadota</taxon>
        <taxon>Alphaproteobacteria</taxon>
        <taxon>Acetobacterales</taxon>
        <taxon>Acetobacteraceae</taxon>
        <taxon>Rhodopila</taxon>
    </lineage>
</organism>
<evidence type="ECO:0000313" key="1">
    <source>
        <dbReference type="EMBL" id="PPQ26210.1"/>
    </source>
</evidence>
<dbReference type="Proteomes" id="UP000239724">
    <property type="component" value="Unassembled WGS sequence"/>
</dbReference>
<dbReference type="EMBL" id="NHRY01000272">
    <property type="protein sequence ID" value="PPQ26210.1"/>
    <property type="molecule type" value="Genomic_DNA"/>
</dbReference>
<proteinExistence type="predicted"/>
<dbReference type="OrthoDB" id="46712at2"/>
<evidence type="ECO:0000313" key="2">
    <source>
        <dbReference type="Proteomes" id="UP000239724"/>
    </source>
</evidence>
<name>A0A2S6MV19_RHOGL</name>
<gene>
    <name evidence="1" type="ORF">CCS01_30780</name>
</gene>